<dbReference type="Pfam" id="PF17936">
    <property type="entry name" value="Big_6"/>
    <property type="match status" value="1"/>
</dbReference>
<dbReference type="AlphaFoldDB" id="A0A2U1U5X9"/>
<organism evidence="2 3">
    <name type="scientific">Brenneria nigrifluens DSM 30175 = ATCC 13028</name>
    <dbReference type="NCBI Taxonomy" id="1121120"/>
    <lineage>
        <taxon>Bacteria</taxon>
        <taxon>Pseudomonadati</taxon>
        <taxon>Pseudomonadota</taxon>
        <taxon>Gammaproteobacteria</taxon>
        <taxon>Enterobacterales</taxon>
        <taxon>Pectobacteriaceae</taxon>
        <taxon>Brenneria</taxon>
    </lineage>
</organism>
<proteinExistence type="predicted"/>
<feature type="domain" description="Bacterial Ig" evidence="1">
    <location>
        <begin position="17"/>
        <end position="97"/>
    </location>
</feature>
<reference evidence="2 3" key="1">
    <citation type="submission" date="2018-04" db="EMBL/GenBank/DDBJ databases">
        <title>Brenneria corticis sp.nov.</title>
        <authorList>
            <person name="Li Y."/>
        </authorList>
    </citation>
    <scope>NUCLEOTIDE SEQUENCE [LARGE SCALE GENOMIC DNA]</scope>
    <source>
        <strain evidence="2 3">LMG 2694</strain>
    </source>
</reference>
<gene>
    <name evidence="2" type="ORF">DDT54_23140</name>
</gene>
<feature type="non-terminal residue" evidence="2">
    <location>
        <position position="115"/>
    </location>
</feature>
<accession>A0A2U1U5X9</accession>
<dbReference type="InterPro" id="IPR013783">
    <property type="entry name" value="Ig-like_fold"/>
</dbReference>
<protein>
    <recommendedName>
        <fullName evidence="1">Bacterial Ig domain-containing protein</fullName>
    </recommendedName>
</protein>
<name>A0A2U1U5X9_9GAMM</name>
<evidence type="ECO:0000313" key="3">
    <source>
        <dbReference type="Proteomes" id="UP000295985"/>
    </source>
</evidence>
<feature type="non-terminal residue" evidence="2">
    <location>
        <position position="1"/>
    </location>
</feature>
<dbReference type="InterPro" id="IPR041498">
    <property type="entry name" value="Big_6"/>
</dbReference>
<evidence type="ECO:0000259" key="1">
    <source>
        <dbReference type="Pfam" id="PF17936"/>
    </source>
</evidence>
<evidence type="ECO:0000313" key="2">
    <source>
        <dbReference type="EMBL" id="PWC17073.1"/>
    </source>
</evidence>
<dbReference type="EMBL" id="QDKK01000088">
    <property type="protein sequence ID" value="PWC17073.1"/>
    <property type="molecule type" value="Genomic_DNA"/>
</dbReference>
<dbReference type="Gene3D" id="2.60.40.10">
    <property type="entry name" value="Immunoglobulins"/>
    <property type="match status" value="1"/>
</dbReference>
<sequence length="115" mass="11043">AGNTSAAATVIAPDTTAPDAPVAYINDDGTVVNGTAEPNSTVTVTLPDTTTLTTTADASGVYGVVLPTALTNGETVTVTATDAAGNVSVPATATAPDLTAPLSPADLLVAEDGSS</sequence>
<dbReference type="Proteomes" id="UP000295985">
    <property type="component" value="Unassembled WGS sequence"/>
</dbReference>
<dbReference type="RefSeq" id="WP_168709123.1">
    <property type="nucleotide sequence ID" value="NZ_KZ819007.1"/>
</dbReference>
<comment type="caution">
    <text evidence="2">The sequence shown here is derived from an EMBL/GenBank/DDBJ whole genome shotgun (WGS) entry which is preliminary data.</text>
</comment>